<dbReference type="InterPro" id="IPR003607">
    <property type="entry name" value="HD/PDEase_dom"/>
</dbReference>
<proteinExistence type="predicted"/>
<dbReference type="Proteomes" id="UP000266287">
    <property type="component" value="Unassembled WGS sequence"/>
</dbReference>
<dbReference type="CDD" id="cd00077">
    <property type="entry name" value="HDc"/>
    <property type="match status" value="1"/>
</dbReference>
<dbReference type="Pfam" id="PF13487">
    <property type="entry name" value="HD_5"/>
    <property type="match status" value="1"/>
</dbReference>
<dbReference type="PANTHER" id="PTHR43155">
    <property type="entry name" value="CYCLIC DI-GMP PHOSPHODIESTERASE PA4108-RELATED"/>
    <property type="match status" value="1"/>
</dbReference>
<dbReference type="PANTHER" id="PTHR43155:SF2">
    <property type="entry name" value="CYCLIC DI-GMP PHOSPHODIESTERASE PA4108"/>
    <property type="match status" value="1"/>
</dbReference>
<gene>
    <name evidence="2" type="ORF">B9J77_00520</name>
</gene>
<feature type="domain" description="HD-GYP" evidence="1">
    <location>
        <begin position="42"/>
        <end position="246"/>
    </location>
</feature>
<dbReference type="SUPFAM" id="SSF109604">
    <property type="entry name" value="HD-domain/PDEase-like"/>
    <property type="match status" value="1"/>
</dbReference>
<organism evidence="2 3">
    <name type="scientific">candidate division NPL-UPA2 bacterium Unc8</name>
    <dbReference type="NCBI Taxonomy" id="1980939"/>
    <lineage>
        <taxon>Bacteria</taxon>
    </lineage>
</organism>
<evidence type="ECO:0000259" key="1">
    <source>
        <dbReference type="PROSITE" id="PS51832"/>
    </source>
</evidence>
<comment type="caution">
    <text evidence="2">The sequence shown here is derived from an EMBL/GenBank/DDBJ whole genome shotgun (WGS) entry which is preliminary data.</text>
</comment>
<evidence type="ECO:0000313" key="3">
    <source>
        <dbReference type="Proteomes" id="UP000266287"/>
    </source>
</evidence>
<evidence type="ECO:0000313" key="2">
    <source>
        <dbReference type="EMBL" id="RII01053.1"/>
    </source>
</evidence>
<dbReference type="InterPro" id="IPR037522">
    <property type="entry name" value="HD_GYP_dom"/>
</dbReference>
<dbReference type="SMART" id="SM00471">
    <property type="entry name" value="HDc"/>
    <property type="match status" value="1"/>
</dbReference>
<dbReference type="PROSITE" id="PS51832">
    <property type="entry name" value="HD_GYP"/>
    <property type="match status" value="1"/>
</dbReference>
<sequence>MTAIILESFKEKTQRLYEEAVKLAKEILNQGMLRKPIDGRKISELIGRMVDRLMIEDRELINLTNRFSPKNYLWCHLTNVAILSVRVGLELGYNKSGLVRLGVGAFLHDIGMARVLPLIEKRENLTKEEYEEVKKHPVYGAEILDKSYQIELVVIHIAHQQHERMNGSGYPRGIKNGDINEYARIVGLVDAYEAMTHPRLYREKVPHSQAMKEIIERGESLFEQDIIKALVRCLDLYPVGSWVQLNTGEIGRVVGIDKNFPLRPTITVMFDANYVPLKKMFKKLKRIELIKREQLYVKRLVDESELRGKVTSGADGI</sequence>
<dbReference type="Gene3D" id="1.10.3210.10">
    <property type="entry name" value="Hypothetical protein af1432"/>
    <property type="match status" value="1"/>
</dbReference>
<protein>
    <submittedName>
        <fullName evidence="2">HD-GYP domain-containing protein</fullName>
    </submittedName>
</protein>
<dbReference type="EMBL" id="NDHY01000001">
    <property type="protein sequence ID" value="RII01053.1"/>
    <property type="molecule type" value="Genomic_DNA"/>
</dbReference>
<dbReference type="AlphaFoldDB" id="A0A399G100"/>
<name>A0A399G100_UNCN2</name>
<accession>A0A399G100</accession>
<reference evidence="2 3" key="1">
    <citation type="submission" date="2018-08" db="EMBL/GenBank/DDBJ databases">
        <title>Draft genome of candidate division NPL-UPA2 bacterium Unc8 that adapted to ultra-basic serpentinizing groundwater.</title>
        <authorList>
            <person name="Ishii S."/>
            <person name="Suzuki S."/>
            <person name="Nealson K.H."/>
        </authorList>
    </citation>
    <scope>NUCLEOTIDE SEQUENCE [LARGE SCALE GENOMIC DNA]</scope>
    <source>
        <strain evidence="2">Unc8</strain>
    </source>
</reference>